<reference evidence="3 4" key="1">
    <citation type="submission" date="2018-12" db="EMBL/GenBank/DDBJ databases">
        <authorList>
            <person name="Toschakov S.V."/>
        </authorList>
    </citation>
    <scope>NUCLEOTIDE SEQUENCE [LARGE SCALE GENOMIC DNA]</scope>
    <source>
        <strain evidence="3 4">GM2012</strain>
    </source>
</reference>
<accession>A0A432MNH8</accession>
<dbReference type="Pfam" id="PF00403">
    <property type="entry name" value="HMA"/>
    <property type="match status" value="1"/>
</dbReference>
<evidence type="ECO:0000313" key="3">
    <source>
        <dbReference type="EMBL" id="RUL88994.1"/>
    </source>
</evidence>
<protein>
    <submittedName>
        <fullName evidence="3">Cation transporter</fullName>
    </submittedName>
</protein>
<feature type="region of interest" description="Disordered" evidence="1">
    <location>
        <begin position="73"/>
        <end position="92"/>
    </location>
</feature>
<keyword evidence="4" id="KW-1185">Reference proteome</keyword>
<evidence type="ECO:0000256" key="1">
    <source>
        <dbReference type="SAM" id="MobiDB-lite"/>
    </source>
</evidence>
<dbReference type="Gene3D" id="3.30.70.100">
    <property type="match status" value="1"/>
</dbReference>
<reference evidence="3 4" key="2">
    <citation type="submission" date="2019-01" db="EMBL/GenBank/DDBJ databases">
        <title>Tautonia sociabilis, a novel thermotolerant planctomycete of Isosphaeraceae family, isolated from a 4000 m deep subterranean habitat.</title>
        <authorList>
            <person name="Kovaleva O.L."/>
            <person name="Elcheninov A.G."/>
            <person name="Van Heerden E."/>
            <person name="Toshchakov S.V."/>
            <person name="Novikov A."/>
            <person name="Bonch-Osmolovskaya E.A."/>
            <person name="Kublanov I.V."/>
        </authorList>
    </citation>
    <scope>NUCLEOTIDE SEQUENCE [LARGE SCALE GENOMIC DNA]</scope>
    <source>
        <strain evidence="3 4">GM2012</strain>
    </source>
</reference>
<gene>
    <name evidence="3" type="ORF">TsocGM_03795</name>
</gene>
<dbReference type="AlphaFoldDB" id="A0A432MNH8"/>
<name>A0A432MNH8_9BACT</name>
<sequence>MARGVARFGAPPQRGLGGAIARRADPASGWPISRCRRVEMRCSPLVERPGRLLGRGEGVARGGNPGARLVLSGTSSGSMPGRSPTVRAVGPDITEANLRFRRPPRTRTEAEKRPDRTTIDLRGSPGRSGVPGTRATAARACPTDRDVEQWLARALADPVGLGTGAAGPGGPAAASPPSMPRRSRRVRETTGTMTPIRSLALLGLAVLLAPAVALAVSASADEAKVTVEGVHLCCGACVRGVDEAAAKVEAATVTADRDAGVIVIVAPEVKAAQAALDALTDAGYHGTSDCDDVKPKDDSGAPEGKVTSLTLTGAHNCCPGCSRAITGALDEVDGIESITAEARTETVTLTGDFDAKAAVSALNEAGFHVKVKKD</sequence>
<feature type="region of interest" description="Disordered" evidence="1">
    <location>
        <begin position="101"/>
        <end position="143"/>
    </location>
</feature>
<evidence type="ECO:0000313" key="4">
    <source>
        <dbReference type="Proteomes" id="UP000280296"/>
    </source>
</evidence>
<feature type="region of interest" description="Disordered" evidence="1">
    <location>
        <begin position="161"/>
        <end position="183"/>
    </location>
</feature>
<feature type="compositionally biased region" description="Basic and acidic residues" evidence="1">
    <location>
        <begin position="106"/>
        <end position="119"/>
    </location>
</feature>
<dbReference type="PROSITE" id="PS50846">
    <property type="entry name" value="HMA_2"/>
    <property type="match status" value="1"/>
</dbReference>
<dbReference type="SUPFAM" id="SSF55008">
    <property type="entry name" value="HMA, heavy metal-associated domain"/>
    <property type="match status" value="1"/>
</dbReference>
<feature type="compositionally biased region" description="Gly residues" evidence="1">
    <location>
        <begin position="161"/>
        <end position="170"/>
    </location>
</feature>
<feature type="domain" description="HMA" evidence="2">
    <location>
        <begin position="305"/>
        <end position="370"/>
    </location>
</feature>
<dbReference type="Proteomes" id="UP000280296">
    <property type="component" value="Unassembled WGS sequence"/>
</dbReference>
<dbReference type="InterPro" id="IPR006121">
    <property type="entry name" value="HMA_dom"/>
</dbReference>
<dbReference type="CDD" id="cd00371">
    <property type="entry name" value="HMA"/>
    <property type="match status" value="1"/>
</dbReference>
<dbReference type="EMBL" id="RYZH01000005">
    <property type="protein sequence ID" value="RUL88994.1"/>
    <property type="molecule type" value="Genomic_DNA"/>
</dbReference>
<organism evidence="3 4">
    <name type="scientific">Tautonia sociabilis</name>
    <dbReference type="NCBI Taxonomy" id="2080755"/>
    <lineage>
        <taxon>Bacteria</taxon>
        <taxon>Pseudomonadati</taxon>
        <taxon>Planctomycetota</taxon>
        <taxon>Planctomycetia</taxon>
        <taxon>Isosphaerales</taxon>
        <taxon>Isosphaeraceae</taxon>
        <taxon>Tautonia</taxon>
    </lineage>
</organism>
<evidence type="ECO:0000259" key="2">
    <source>
        <dbReference type="PROSITE" id="PS50846"/>
    </source>
</evidence>
<comment type="caution">
    <text evidence="3">The sequence shown here is derived from an EMBL/GenBank/DDBJ whole genome shotgun (WGS) entry which is preliminary data.</text>
</comment>
<dbReference type="GO" id="GO:0046872">
    <property type="term" value="F:metal ion binding"/>
    <property type="evidence" value="ECO:0007669"/>
    <property type="project" value="InterPro"/>
</dbReference>
<feature type="region of interest" description="Disordered" evidence="1">
    <location>
        <begin position="1"/>
        <end position="26"/>
    </location>
</feature>
<proteinExistence type="predicted"/>
<dbReference type="InterPro" id="IPR036163">
    <property type="entry name" value="HMA_dom_sf"/>
</dbReference>